<evidence type="ECO:0000259" key="2">
    <source>
        <dbReference type="Pfam" id="PF01551"/>
    </source>
</evidence>
<comment type="caution">
    <text evidence="4">The sequence shown here is derived from an EMBL/GenBank/DDBJ whole genome shotgun (WGS) entry which is preliminary data.</text>
</comment>
<feature type="transmembrane region" description="Helical" evidence="1">
    <location>
        <begin position="38"/>
        <end position="59"/>
    </location>
</feature>
<dbReference type="AlphaFoldDB" id="A0AB38CF58"/>
<accession>A0AB38CF58</accession>
<dbReference type="InterPro" id="IPR050570">
    <property type="entry name" value="Cell_wall_metabolism_enzyme"/>
</dbReference>
<keyword evidence="1" id="KW-1133">Transmembrane helix</keyword>
<dbReference type="InterPro" id="IPR016047">
    <property type="entry name" value="M23ase_b-sheet_dom"/>
</dbReference>
<proteinExistence type="predicted"/>
<dbReference type="GO" id="GO:0004222">
    <property type="term" value="F:metalloendopeptidase activity"/>
    <property type="evidence" value="ECO:0007669"/>
    <property type="project" value="TreeGrafter"/>
</dbReference>
<dbReference type="Pfam" id="PF05569">
    <property type="entry name" value="Peptidase_M56"/>
    <property type="match status" value="1"/>
</dbReference>
<feature type="transmembrane region" description="Helical" evidence="1">
    <location>
        <begin position="99"/>
        <end position="122"/>
    </location>
</feature>
<dbReference type="RefSeq" id="WP_072456463.1">
    <property type="nucleotide sequence ID" value="NZ_FPKH01000007.1"/>
</dbReference>
<dbReference type="Proteomes" id="UP000182489">
    <property type="component" value="Unassembled WGS sequence"/>
</dbReference>
<dbReference type="PANTHER" id="PTHR21666:SF270">
    <property type="entry name" value="MUREIN HYDROLASE ACTIVATOR ENVC"/>
    <property type="match status" value="1"/>
</dbReference>
<dbReference type="CDD" id="cd07341">
    <property type="entry name" value="M56_BlaR1_MecR1_like"/>
    <property type="match status" value="1"/>
</dbReference>
<feature type="transmembrane region" description="Helical" evidence="1">
    <location>
        <begin position="71"/>
        <end position="93"/>
    </location>
</feature>
<evidence type="ECO:0000313" key="4">
    <source>
        <dbReference type="EMBL" id="SFY21253.1"/>
    </source>
</evidence>
<dbReference type="Pfam" id="PF01551">
    <property type="entry name" value="Peptidase_M23"/>
    <property type="match status" value="1"/>
</dbReference>
<evidence type="ECO:0000259" key="3">
    <source>
        <dbReference type="Pfam" id="PF05569"/>
    </source>
</evidence>
<gene>
    <name evidence="4" type="ORF">SAMN03097694_5156</name>
</gene>
<dbReference type="SUPFAM" id="SSF51261">
    <property type="entry name" value="Duplicated hybrid motif"/>
    <property type="match status" value="1"/>
</dbReference>
<dbReference type="InterPro" id="IPR008756">
    <property type="entry name" value="Peptidase_M56"/>
</dbReference>
<reference evidence="4 5" key="1">
    <citation type="submission" date="2016-11" db="EMBL/GenBank/DDBJ databases">
        <authorList>
            <person name="Varghese N."/>
            <person name="Submissions S."/>
        </authorList>
    </citation>
    <scope>NUCLEOTIDE SEQUENCE [LARGE SCALE GENOMIC DNA]</scope>
    <source>
        <strain evidence="4 5">NFR18</strain>
    </source>
</reference>
<dbReference type="CDD" id="cd12797">
    <property type="entry name" value="M23_peptidase"/>
    <property type="match status" value="1"/>
</dbReference>
<evidence type="ECO:0000256" key="1">
    <source>
        <dbReference type="SAM" id="Phobius"/>
    </source>
</evidence>
<dbReference type="PANTHER" id="PTHR21666">
    <property type="entry name" value="PEPTIDASE-RELATED"/>
    <property type="match status" value="1"/>
</dbReference>
<keyword evidence="4" id="KW-0378">Hydrolase</keyword>
<sequence>MLLFSLTLLQASVACLVTGPLLWALLSLAQRRWPALAAQRSVWLGAQLVLVAVFVLPLLPDTRQLSVVPELSVPVSLAGAAPGVQLAMAAPAAGLPSAASWLVLVPSVWCLIYLLGVAWTVWRWQRGHAMLRTLLRLARRRRLHGMDVLEVEAPISPMLVGVWRPRLLLPAHLAQFTPEQQQLVIAHELTHARRCDPVLRLLATVLQALLWFNPAARWLAGQLAWAQELGCDRQVLAGRPPRQRQQYAAALVRQLGLQAQPLPGLAFGGGSMAERLLRMRDGQGRPPPALRVLTALLPCAIGAASLALQPALAWAVAAAPASMLATPATAPALWRNPLDSMRVTGFFGVVRELTPQGHRGIDLGARRGTPVHAAADGIASVSEDARLGKAVRIDHGAGVASLYAHLDRVTLTTGTAVTAGQAIGTVGATGLATGPHLHFEVTRDGRLQDPQQWLAGLDANATARALRMRKEQFGH</sequence>
<dbReference type="InterPro" id="IPR011055">
    <property type="entry name" value="Dup_hybrid_motif"/>
</dbReference>
<feature type="domain" description="M23ase beta-sheet core" evidence="2">
    <location>
        <begin position="357"/>
        <end position="450"/>
    </location>
</feature>
<keyword evidence="1" id="KW-0472">Membrane</keyword>
<feature type="domain" description="Peptidase M56" evidence="3">
    <location>
        <begin position="7"/>
        <end position="258"/>
    </location>
</feature>
<keyword evidence="1" id="KW-0812">Transmembrane</keyword>
<dbReference type="Gene3D" id="2.70.70.10">
    <property type="entry name" value="Glucose Permease (Domain IIA)"/>
    <property type="match status" value="1"/>
</dbReference>
<protein>
    <submittedName>
        <fullName evidence="4">Murein DD-endopeptidase MepM and murein hydrolase activator NlpD, contain LysM domain</fullName>
    </submittedName>
</protein>
<dbReference type="EMBL" id="FPKH01000007">
    <property type="protein sequence ID" value="SFY21253.1"/>
    <property type="molecule type" value="Genomic_DNA"/>
</dbReference>
<name>A0AB38CF58_9BURK</name>
<evidence type="ECO:0000313" key="5">
    <source>
        <dbReference type="Proteomes" id="UP000182489"/>
    </source>
</evidence>
<organism evidence="4 5">
    <name type="scientific">Janthinobacterium lividum</name>
    <dbReference type="NCBI Taxonomy" id="29581"/>
    <lineage>
        <taxon>Bacteria</taxon>
        <taxon>Pseudomonadati</taxon>
        <taxon>Pseudomonadota</taxon>
        <taxon>Betaproteobacteria</taxon>
        <taxon>Burkholderiales</taxon>
        <taxon>Oxalobacteraceae</taxon>
        <taxon>Janthinobacterium</taxon>
    </lineage>
</organism>